<accession>A0A1T5PAY4</accession>
<evidence type="ECO:0000313" key="5">
    <source>
        <dbReference type="Proteomes" id="UP000190166"/>
    </source>
</evidence>
<dbReference type="Pfam" id="PF24879">
    <property type="entry name" value="DUF7737"/>
    <property type="match status" value="1"/>
</dbReference>
<dbReference type="Pfam" id="PF18991">
    <property type="entry name" value="DUF5724"/>
    <property type="match status" value="1"/>
</dbReference>
<evidence type="ECO:0000313" key="4">
    <source>
        <dbReference type="EMBL" id="SKD09905.1"/>
    </source>
</evidence>
<protein>
    <recommendedName>
        <fullName evidence="6">DUF4132 domain-containing protein</fullName>
    </recommendedName>
</protein>
<organism evidence="4 5">
    <name type="scientific">Chitinophaga ginsengisegetis</name>
    <dbReference type="NCBI Taxonomy" id="393003"/>
    <lineage>
        <taxon>Bacteria</taxon>
        <taxon>Pseudomonadati</taxon>
        <taxon>Bacteroidota</taxon>
        <taxon>Chitinophagia</taxon>
        <taxon>Chitinophagales</taxon>
        <taxon>Chitinophagaceae</taxon>
        <taxon>Chitinophaga</taxon>
    </lineage>
</organism>
<dbReference type="RefSeq" id="WP_079473041.1">
    <property type="nucleotide sequence ID" value="NZ_FUZZ01000005.1"/>
</dbReference>
<dbReference type="EMBL" id="FUZZ01000005">
    <property type="protein sequence ID" value="SKD09905.1"/>
    <property type="molecule type" value="Genomic_DNA"/>
</dbReference>
<evidence type="ECO:0008006" key="6">
    <source>
        <dbReference type="Google" id="ProtNLM"/>
    </source>
</evidence>
<dbReference type="STRING" id="393003.SAMN05660461_5799"/>
<sequence>MDAKKFLESREIPDHLKKMAEELEAINANKITHPLLTKEMAALGLLFLLESPEEEKDHSFAYRRNVTYKDTRYNLIASLLPANHWNDPAAWNLLVYFFGEEKAAYVKYAWERIPYQMYQVSSARRSFRAPHDPEVYFVNQLNFIIHAVPQASQTTYAPVVKFNCFDLSVVEQVRYDQELQSHQLYRVWAAAIDLGNDALLQVMEDIIFNKDSIGKVTRAIIKALLNSEKQPAWVLVEKLLLAAQRQEGLRQTILESLDETGIGALKYMMKVLLDNNMTRFSSVVRAVDVWAGLGWEAEKEATVKQFLEKAHIYLETPALIPEAVQSKNNMEVYMALWAQGVLDVQLTKPYLDELFTNGTTEKRCLALKFAGETKYYNIDMPLFYRALEDKEEVVLGMALTGINLLIYNRGEHYDKYFPELFDRLHAIVQRSSGKEKTFTGQVFSWMNVQFDRNAALQVMTHLVLDRQDRLDTMLLYFDEMNVSLRQQLTHLTFPYHAAWGWNEQTAKDAPELTAFQRNFAIRLLKDRAELVVDVAFRALGKEQFTTEEMAVFIELLKRKSAGGRSKAIALILRQPAAVIAAVTTQLLEGDTEQRLAGLDIAVQLKKANCLTKEINDWQASFKERKNISQREEVLLSQLSAENEALNFTVENGYGLYDPALISPVVAPVVKTDDYYAQCLQTGEFGFSKPIAAIQQALEALYTLILSHGDYEYEVEQYDGSRAKVLLANEFNKNKPYSYRFETPEAEYAAYPLPEVWEQWYQANNIQPRDLFLLNTLMLEQQEQVAAWQHLTDVFYPAAEVMLPAAARKQHPYKWSNPVLRALTALQLIHPFEERNAFLLGVASRLFASFTPEVFAYRSDGATYPYVRGGWQLLAVLNKPLELVSSRLAPELINDCWQLYHWRQFTGLPDSAGDHLPPLEVFCYAHQSGLISESEMYRGLISKENIRLLSQGKPHKNAFDYFEQFSFLEAMFVRMREHFLDIELKRGDTPTAVTQFVPQLKQVYGISRFAEILTGLGKTSLYRGYIYTWGDTFTRQQQFSTLLKKCYPLPGDTQDLFNAAMQQLTVTEAQLIEAAVYAPQWQKFVSRYLNWKGLDAAIWWMHAHTKSSGAAEQNAEAESEIARYSAVDLADFKIGAVDKDWFLKAYKEIGKVRWQVVYDAAKYISDGNEHRRARLYADVITGDIKLKEVTQKIKEKRDQDYLRMYGLIPLSKTNAGKDVLGRYEYLQQFKKESRQFGAQKQTSEALAIRVALENLARNAGYADPQRLTWAMETRQVQGILLKETQVKYDDVTIGLVIDDTGVADVIAFKGDKALKAVPPKYKKDAKVEELHDYREILREQFSRSKKSLEDAMVRGDGFLYSELANLFDHPVIARHLEKLVYVAGERHGFYHNGVLHAPGGKEFVLAEGDEIRIAHSADLYRLRVWSDYQRYLFEKQWQQPFKQVFRELYIPLADELAEKSISRRYAGHQVQPAQTVALLKNRHWKVDYEEGLQKVFHKEGFVAKIYAMADWFSPADVEPPTLETIIFHDLKTGKPVAFEQISPLIFSEVMRDIDLVVSVAHAGGVDPEASHSSIEMRSVLLAETLRLFKVDNVTISGSHARIKGHHGEYSVHLGSAVAHQLPGKYLSVLPVHSQHRGRIFLPFIDDDPKSAELISKVLLLARDTQIQDPTILSQLNMN</sequence>
<evidence type="ECO:0000259" key="1">
    <source>
        <dbReference type="Pfam" id="PF13569"/>
    </source>
</evidence>
<dbReference type="InterPro" id="IPR043782">
    <property type="entry name" value="DUF5724"/>
</dbReference>
<dbReference type="InterPro" id="IPR025406">
    <property type="entry name" value="DUF4132"/>
</dbReference>
<dbReference type="Pfam" id="PF13569">
    <property type="entry name" value="DUF4132"/>
    <property type="match status" value="1"/>
</dbReference>
<dbReference type="Proteomes" id="UP000190166">
    <property type="component" value="Unassembled WGS sequence"/>
</dbReference>
<name>A0A1T5PAY4_9BACT</name>
<proteinExistence type="predicted"/>
<evidence type="ECO:0000259" key="2">
    <source>
        <dbReference type="Pfam" id="PF18991"/>
    </source>
</evidence>
<keyword evidence="5" id="KW-1185">Reference proteome</keyword>
<evidence type="ECO:0000259" key="3">
    <source>
        <dbReference type="Pfam" id="PF24879"/>
    </source>
</evidence>
<feature type="domain" description="DUF5724" evidence="2">
    <location>
        <begin position="70"/>
        <end position="1270"/>
    </location>
</feature>
<feature type="domain" description="DUF4132" evidence="1">
    <location>
        <begin position="1311"/>
        <end position="1483"/>
    </location>
</feature>
<reference evidence="4 5" key="1">
    <citation type="submission" date="2017-02" db="EMBL/GenBank/DDBJ databases">
        <authorList>
            <person name="Peterson S.W."/>
        </authorList>
    </citation>
    <scope>NUCLEOTIDE SEQUENCE [LARGE SCALE GENOMIC DNA]</scope>
    <source>
        <strain evidence="4 5">DSM 18108</strain>
    </source>
</reference>
<gene>
    <name evidence="4" type="ORF">SAMN05660461_5799</name>
</gene>
<dbReference type="InterPro" id="IPR056639">
    <property type="entry name" value="DUF7737"/>
</dbReference>
<feature type="domain" description="DUF7737" evidence="3">
    <location>
        <begin position="1573"/>
        <end position="1674"/>
    </location>
</feature>